<proteinExistence type="predicted"/>
<accession>A0A2P6THF5</accession>
<dbReference type="AlphaFoldDB" id="A0A2P6THF5"/>
<dbReference type="InterPro" id="IPR020094">
    <property type="entry name" value="TruA/RsuA/RluB/E/F_N"/>
</dbReference>
<evidence type="ECO:0000313" key="3">
    <source>
        <dbReference type="EMBL" id="PRW33719.1"/>
    </source>
</evidence>
<gene>
    <name evidence="3" type="ORF">C2E21_7524</name>
</gene>
<dbReference type="GO" id="GO:0031119">
    <property type="term" value="P:tRNA pseudouridine synthesis"/>
    <property type="evidence" value="ECO:0007669"/>
    <property type="project" value="TreeGrafter"/>
</dbReference>
<keyword evidence="4" id="KW-1185">Reference proteome</keyword>
<dbReference type="OrthoDB" id="515421at2759"/>
<feature type="region of interest" description="Disordered" evidence="2">
    <location>
        <begin position="1"/>
        <end position="32"/>
    </location>
</feature>
<dbReference type="InterPro" id="IPR020103">
    <property type="entry name" value="PsdUridine_synth_cat_dom_sf"/>
</dbReference>
<dbReference type="Gene3D" id="3.30.70.580">
    <property type="entry name" value="Pseudouridine synthase I, catalytic domain, N-terminal subdomain"/>
    <property type="match status" value="1"/>
</dbReference>
<feature type="compositionally biased region" description="Basic and acidic residues" evidence="2">
    <location>
        <begin position="22"/>
        <end position="32"/>
    </location>
</feature>
<dbReference type="EMBL" id="LHPG02000016">
    <property type="protein sequence ID" value="PRW33719.1"/>
    <property type="molecule type" value="Genomic_DNA"/>
</dbReference>
<dbReference type="InterPro" id="IPR001406">
    <property type="entry name" value="PsdUridine_synth_TruA"/>
</dbReference>
<comment type="caution">
    <text evidence="3">The sequence shown here is derived from an EMBL/GenBank/DDBJ whole genome shotgun (WGS) entry which is preliminary data.</text>
</comment>
<evidence type="ECO:0000256" key="1">
    <source>
        <dbReference type="ARBA" id="ARBA00023235"/>
    </source>
</evidence>
<keyword evidence="1" id="KW-0413">Isomerase</keyword>
<dbReference type="PANTHER" id="PTHR11142">
    <property type="entry name" value="PSEUDOURIDYLATE SYNTHASE"/>
    <property type="match status" value="1"/>
</dbReference>
<protein>
    <submittedName>
        <fullName evidence="3">tRNA pseudouridine synthase A</fullName>
    </submittedName>
</protein>
<dbReference type="GO" id="GO:0003723">
    <property type="term" value="F:RNA binding"/>
    <property type="evidence" value="ECO:0007669"/>
    <property type="project" value="InterPro"/>
</dbReference>
<dbReference type="STRING" id="3076.A0A2P6THF5"/>
<dbReference type="GO" id="GO:0009982">
    <property type="term" value="F:pseudouridine synthase activity"/>
    <property type="evidence" value="ECO:0007669"/>
    <property type="project" value="InterPro"/>
</dbReference>
<name>A0A2P6THF5_CHLSO</name>
<dbReference type="InterPro" id="IPR020095">
    <property type="entry name" value="PsdUridine_synth_TruA_C"/>
</dbReference>
<reference evidence="3 4" key="1">
    <citation type="journal article" date="2018" name="Plant J.">
        <title>Genome sequences of Chlorella sorokiniana UTEX 1602 and Micractinium conductrix SAG 241.80: implications to maltose excretion by a green alga.</title>
        <authorList>
            <person name="Arriola M.B."/>
            <person name="Velmurugan N."/>
            <person name="Zhang Y."/>
            <person name="Plunkett M.H."/>
            <person name="Hondzo H."/>
            <person name="Barney B.M."/>
        </authorList>
    </citation>
    <scope>NUCLEOTIDE SEQUENCE [LARGE SCALE GENOMIC DNA]</scope>
    <source>
        <strain evidence="4">UTEX 1602</strain>
    </source>
</reference>
<evidence type="ECO:0000256" key="2">
    <source>
        <dbReference type="SAM" id="MobiDB-lite"/>
    </source>
</evidence>
<dbReference type="Gene3D" id="3.30.70.660">
    <property type="entry name" value="Pseudouridine synthase I, catalytic domain, C-terminal subdomain"/>
    <property type="match status" value="1"/>
</dbReference>
<organism evidence="3 4">
    <name type="scientific">Chlorella sorokiniana</name>
    <name type="common">Freshwater green alga</name>
    <dbReference type="NCBI Taxonomy" id="3076"/>
    <lineage>
        <taxon>Eukaryota</taxon>
        <taxon>Viridiplantae</taxon>
        <taxon>Chlorophyta</taxon>
        <taxon>core chlorophytes</taxon>
        <taxon>Trebouxiophyceae</taxon>
        <taxon>Chlorellales</taxon>
        <taxon>Chlorellaceae</taxon>
        <taxon>Chlorella clade</taxon>
        <taxon>Chlorella</taxon>
    </lineage>
</organism>
<dbReference type="Proteomes" id="UP000239899">
    <property type="component" value="Unassembled WGS sequence"/>
</dbReference>
<dbReference type="PANTHER" id="PTHR11142:SF10">
    <property type="entry name" value="TRNA PSEUDOURIDINE SYNTHASE"/>
    <property type="match status" value="1"/>
</dbReference>
<feature type="region of interest" description="Disordered" evidence="2">
    <location>
        <begin position="90"/>
        <end position="110"/>
    </location>
</feature>
<sequence length="419" mass="43614">MPQQASINAVQSGQAQQQHPAADQRQRGRQPHERATWKVCLGYYGPAFGGWQFVKGQEGQSVQEAVQAALQQLLDARRAVAPAAAEGARHANGHLNGSDGSSSAVPHRTIKRLRRPQPVVLAAAGRTDRSVHALGQVLSFYTWDDGVTQQDILSAISAARPGLLRAWHAERVPRSFHATFSAHWRRYLYLLPLRTPRRTAGTAGEAASTVAAAAAGTAEDAPAAAASLPGGRMGAVCAGKALERLLDGEAAAVDAAPDVDPARVASLLAQLEGRELDYAVFARDTPAGKDCRCCLLRARAWAGRLPDAQRTPVLAVELLGNRFLRRMVRVLAATAVREAVPQGAVFGPPCGAAAGAAGAAAAAADQAAAAAATPHEQAAAWDARALLRAVAIGDRSLTAPAAPAEGLCFLEAGYGPLPA</sequence>
<feature type="compositionally biased region" description="Polar residues" evidence="2">
    <location>
        <begin position="1"/>
        <end position="19"/>
    </location>
</feature>
<evidence type="ECO:0000313" key="4">
    <source>
        <dbReference type="Proteomes" id="UP000239899"/>
    </source>
</evidence>
<dbReference type="SUPFAM" id="SSF55120">
    <property type="entry name" value="Pseudouridine synthase"/>
    <property type="match status" value="1"/>
</dbReference>